<dbReference type="Proteomes" id="UP001069090">
    <property type="component" value="Unassembled WGS sequence"/>
</dbReference>
<comment type="caution">
    <text evidence="3">The sequence shown here is derived from an EMBL/GenBank/DDBJ whole genome shotgun (WGS) entry which is preliminary data.</text>
</comment>
<gene>
    <name evidence="3" type="ORF">O0V09_10525</name>
</gene>
<organism evidence="3 4">
    <name type="scientific">Dasania phycosphaerae</name>
    <dbReference type="NCBI Taxonomy" id="2950436"/>
    <lineage>
        <taxon>Bacteria</taxon>
        <taxon>Pseudomonadati</taxon>
        <taxon>Pseudomonadota</taxon>
        <taxon>Gammaproteobacteria</taxon>
        <taxon>Cellvibrionales</taxon>
        <taxon>Spongiibacteraceae</taxon>
        <taxon>Dasania</taxon>
    </lineage>
</organism>
<dbReference type="GO" id="GO:0140662">
    <property type="term" value="F:ATP-dependent protein folding chaperone"/>
    <property type="evidence" value="ECO:0007669"/>
    <property type="project" value="InterPro"/>
</dbReference>
<reference evidence="3 4" key="1">
    <citation type="submission" date="2022-12" db="EMBL/GenBank/DDBJ databases">
        <title>Dasania phycosphaerae sp. nov., isolated from particulate material of the south coast of Korea.</title>
        <authorList>
            <person name="Jiang Y."/>
        </authorList>
    </citation>
    <scope>NUCLEOTIDE SEQUENCE [LARGE SCALE GENOMIC DNA]</scope>
    <source>
        <strain evidence="3 4">GY-19</strain>
    </source>
</reference>
<evidence type="ECO:0000256" key="1">
    <source>
        <dbReference type="ARBA" id="ARBA00022741"/>
    </source>
</evidence>
<evidence type="ECO:0000313" key="3">
    <source>
        <dbReference type="EMBL" id="MCZ0865639.1"/>
    </source>
</evidence>
<evidence type="ECO:0000313" key="4">
    <source>
        <dbReference type="Proteomes" id="UP001069090"/>
    </source>
</evidence>
<dbReference type="SUPFAM" id="SSF53067">
    <property type="entry name" value="Actin-like ATPase domain"/>
    <property type="match status" value="3"/>
</dbReference>
<dbReference type="InterPro" id="IPR013126">
    <property type="entry name" value="Hsp_70_fam"/>
</dbReference>
<proteinExistence type="predicted"/>
<dbReference type="Gene3D" id="3.30.420.40">
    <property type="match status" value="5"/>
</dbReference>
<keyword evidence="1" id="KW-0547">Nucleotide-binding</keyword>
<accession>A0A9J6RNB1</accession>
<evidence type="ECO:0000256" key="2">
    <source>
        <dbReference type="ARBA" id="ARBA00022840"/>
    </source>
</evidence>
<dbReference type="Gene3D" id="3.90.640.10">
    <property type="entry name" value="Actin, Chain A, domain 4"/>
    <property type="match status" value="2"/>
</dbReference>
<dbReference type="Pfam" id="PF00012">
    <property type="entry name" value="HSP70"/>
    <property type="match status" value="3"/>
</dbReference>
<dbReference type="AlphaFoldDB" id="A0A9J6RNB1"/>
<dbReference type="EMBL" id="JAPTGG010000008">
    <property type="protein sequence ID" value="MCZ0865639.1"/>
    <property type="molecule type" value="Genomic_DNA"/>
</dbReference>
<sequence>MKGIGIDFGTSNSAVAVYDGKQVQMIAVEANAQTVPTAIHLDRSFQALTGSVAIQTYVEENSDRRVEITAKVIAEVDTDLSGGTDGEASAPLKIYGAAEDHGLPGRLFLGIKRLLGKESIRRLMVFDKPYRLVALITPILLTFRNAISASAGPIAKGIYMGRPVEFEGSDTGKNALATDRIQEASGYAQLGQVTFYPEPVAACLSFVQANNIKDGSTILTVDFGGGTLDLCLVNYQDNDFQVLGTEGVALGGDYIDQLIFKKLIFPELGKGVLWTRMVDGKLVSTPFPFDQYEKALLNWTITHTLNQNQHTATIAEYLAQNTAEKEKLQRLQEVIRHNYSYSIFQHIKAAKIALSDVESTVLEIPELQLSIALNRQQFNNIIAEVIEELQHCIDKLLANTQIDANSLNYVVRTGGSSHIAAVLQLLEREFPNKVVQHDSFTSVASGLAIASYYGYTCKL</sequence>
<keyword evidence="2" id="KW-0067">ATP-binding</keyword>
<dbReference type="GO" id="GO:0005524">
    <property type="term" value="F:ATP binding"/>
    <property type="evidence" value="ECO:0007669"/>
    <property type="project" value="UniProtKB-KW"/>
</dbReference>
<dbReference type="PANTHER" id="PTHR19375">
    <property type="entry name" value="HEAT SHOCK PROTEIN 70KDA"/>
    <property type="match status" value="1"/>
</dbReference>
<dbReference type="InterPro" id="IPR043129">
    <property type="entry name" value="ATPase_NBD"/>
</dbReference>
<dbReference type="RefSeq" id="WP_258331785.1">
    <property type="nucleotide sequence ID" value="NZ_JAPTGG010000008.1"/>
</dbReference>
<name>A0A9J6RNB1_9GAMM</name>
<protein>
    <submittedName>
        <fullName evidence="3">Hsp70 family protein</fullName>
    </submittedName>
</protein>
<keyword evidence="4" id="KW-1185">Reference proteome</keyword>